<dbReference type="GO" id="GO:0016787">
    <property type="term" value="F:hydrolase activity"/>
    <property type="evidence" value="ECO:0007669"/>
    <property type="project" value="UniProtKB-KW"/>
</dbReference>
<sequence length="76" mass="8758">MPKSIDNGDPIELKRLAKALEEWITAQAAPIAVGQIQDLFKGILKPQYIFPEQKKVEEKFKVDNFDLINWFVISNK</sequence>
<dbReference type="EMBL" id="SNRY01002249">
    <property type="protein sequence ID" value="KAA6325997.1"/>
    <property type="molecule type" value="Genomic_DNA"/>
</dbReference>
<protein>
    <submittedName>
        <fullName evidence="1">RNA polymerase-associated protein RapA</fullName>
        <ecNumber evidence="1">3.6.4.-</ecNumber>
    </submittedName>
</protein>
<keyword evidence="1" id="KW-0378">Hydrolase</keyword>
<comment type="caution">
    <text evidence="1">The sequence shown here is derived from an EMBL/GenBank/DDBJ whole genome shotgun (WGS) entry which is preliminary data.</text>
</comment>
<name>A0A5J4QVN4_9ZZZZ</name>
<reference evidence="1" key="1">
    <citation type="submission" date="2019-03" db="EMBL/GenBank/DDBJ databases">
        <title>Single cell metagenomics reveals metabolic interactions within the superorganism composed of flagellate Streblomastix strix and complex community of Bacteroidetes bacteria on its surface.</title>
        <authorList>
            <person name="Treitli S.C."/>
            <person name="Kolisko M."/>
            <person name="Husnik F."/>
            <person name="Keeling P."/>
            <person name="Hampl V."/>
        </authorList>
    </citation>
    <scope>NUCLEOTIDE SEQUENCE</scope>
    <source>
        <strain evidence="1">STM</strain>
    </source>
</reference>
<gene>
    <name evidence="1" type="ORF">EZS27_024847</name>
</gene>
<accession>A0A5J4QVN4</accession>
<dbReference type="AlphaFoldDB" id="A0A5J4QVN4"/>
<proteinExistence type="predicted"/>
<dbReference type="EC" id="3.6.4.-" evidence="1"/>
<organism evidence="1">
    <name type="scientific">termite gut metagenome</name>
    <dbReference type="NCBI Taxonomy" id="433724"/>
    <lineage>
        <taxon>unclassified sequences</taxon>
        <taxon>metagenomes</taxon>
        <taxon>organismal metagenomes</taxon>
    </lineage>
</organism>
<evidence type="ECO:0000313" key="1">
    <source>
        <dbReference type="EMBL" id="KAA6325997.1"/>
    </source>
</evidence>